<proteinExistence type="predicted"/>
<dbReference type="HOGENOM" id="CLU_2527961_0_0_1"/>
<dbReference type="EMBL" id="JELW01000030">
    <property type="protein sequence ID" value="EXU98015.1"/>
    <property type="molecule type" value="Genomic_DNA"/>
</dbReference>
<evidence type="ECO:0000256" key="1">
    <source>
        <dbReference type="SAM" id="MobiDB-lite"/>
    </source>
</evidence>
<dbReference type="Proteomes" id="UP000030151">
    <property type="component" value="Unassembled WGS sequence"/>
</dbReference>
<accession>A0A014P6E5</accession>
<protein>
    <submittedName>
        <fullName evidence="2">Uncharacterized protein</fullName>
    </submittedName>
</protein>
<evidence type="ECO:0000313" key="3">
    <source>
        <dbReference type="Proteomes" id="UP000030151"/>
    </source>
</evidence>
<reference evidence="2 3" key="1">
    <citation type="submission" date="2014-02" db="EMBL/GenBank/DDBJ databases">
        <title>The genome sequence of the entomopathogenic fungus Metarhizium robertsii ARSEF 2575.</title>
        <authorList>
            <person name="Giuliano Garisto Donzelli B."/>
            <person name="Roe B.A."/>
            <person name="Macmil S.L."/>
            <person name="Krasnoff S.B."/>
            <person name="Gibson D.M."/>
        </authorList>
    </citation>
    <scope>NUCLEOTIDE SEQUENCE [LARGE SCALE GENOMIC DNA]</scope>
    <source>
        <strain evidence="2 3">ARSEF 2575</strain>
    </source>
</reference>
<sequence>MCPSMKEKQLEWKGVNSASMWHHQNDMPYATPKEDWRRKPRPLSQRNKMHRRQMGAQADFSLGVIRFGRDYTRPLHLERQKVYE</sequence>
<organism evidence="2 3">
    <name type="scientific">Metarhizium robertsii</name>
    <dbReference type="NCBI Taxonomy" id="568076"/>
    <lineage>
        <taxon>Eukaryota</taxon>
        <taxon>Fungi</taxon>
        <taxon>Dikarya</taxon>
        <taxon>Ascomycota</taxon>
        <taxon>Pezizomycotina</taxon>
        <taxon>Sordariomycetes</taxon>
        <taxon>Hypocreomycetidae</taxon>
        <taxon>Hypocreales</taxon>
        <taxon>Clavicipitaceae</taxon>
        <taxon>Metarhizium</taxon>
    </lineage>
</organism>
<name>A0A014P6E5_9HYPO</name>
<feature type="region of interest" description="Disordered" evidence="1">
    <location>
        <begin position="23"/>
        <end position="55"/>
    </location>
</feature>
<gene>
    <name evidence="2" type="ORF">X797_008830</name>
</gene>
<comment type="caution">
    <text evidence="2">The sequence shown here is derived from an EMBL/GenBank/DDBJ whole genome shotgun (WGS) entry which is preliminary data.</text>
</comment>
<evidence type="ECO:0000313" key="2">
    <source>
        <dbReference type="EMBL" id="EXU98015.1"/>
    </source>
</evidence>
<dbReference type="AlphaFoldDB" id="A0A014P6E5"/>